<dbReference type="CDD" id="cd00104">
    <property type="entry name" value="KAZAL_FS"/>
    <property type="match status" value="2"/>
</dbReference>
<proteinExistence type="predicted"/>
<dbReference type="EMBL" id="JAODUP010000023">
    <property type="protein sequence ID" value="KAK2167858.1"/>
    <property type="molecule type" value="Genomic_DNA"/>
</dbReference>
<keyword evidence="5" id="KW-0812">Transmembrane</keyword>
<keyword evidence="1" id="KW-0646">Protease inhibitor</keyword>
<dbReference type="Proteomes" id="UP001208570">
    <property type="component" value="Unassembled WGS sequence"/>
</dbReference>
<dbReference type="InterPro" id="IPR036058">
    <property type="entry name" value="Kazal_dom_sf"/>
</dbReference>
<feature type="domain" description="Kazal-like" evidence="6">
    <location>
        <begin position="481"/>
        <end position="533"/>
    </location>
</feature>
<keyword evidence="5" id="KW-0472">Membrane</keyword>
<feature type="compositionally biased region" description="Low complexity" evidence="4">
    <location>
        <begin position="133"/>
        <end position="143"/>
    </location>
</feature>
<feature type="compositionally biased region" description="Polar residues" evidence="4">
    <location>
        <begin position="666"/>
        <end position="684"/>
    </location>
</feature>
<sequence length="805" mass="88470">MEGDEVDAEELVFRLPPSGGLPLKIADGRMTARSCMFLWTFCSLIGVNHHVAMSQKAVQEEQSMSSLYSLEYEPTSAQITTSGYEITSADPSAIKSMPSASSVGAITTIKMPWWLQMITTLKDRKSSEIEYFTTSSNSSTHSSTEGDFLASDGEQPTGGHHPTTDNGWTGRKTDLHNIGSENVVGFGSDGDSPLHYTNAAYTMSGLYYSEENIVPDPENYSVSLEVQQSVTISKDLVTSYTETHMETTGEQFRHGDVVGTDSREDDQTYYTSEARSSTDLISREDGFIREDELSFEVSDKKRSIAAKADTTTFPEGTEGTSSLENMERESAPTYKRTMVATDGRSEWKTDSENTRFVDIDVSSTPELTTRPMRETSVPFVLDGSTTSSELYSSRLESSSSINYYEYTDDMLIETATEEEYTKLEGQTSGIHTTLDYLWPSFGAESSPNIDEPEYVTDTSTEGSTLAPHCIGVTCSFGAVCHDGKCQCPPSCRHEVDPICANNGRTYMSECDMIAHMCVERVPLTVIAKGSCRLTATDDSLCTDVVCEYGAACIGGECKCPDECPSLVSPVCGNDAKTYGSECLLKRQACLQKADIRLRYKTACRNILPLTDVVIRESKEKDVVLDVIYVCVGGAICVTLIVLFVVVAVNRLSLRVANDDEAVPLTSKPTKSAMRTSSSGSQQHRVTIEPRSESSPSRTPIINESGFTFTSHHLPNGRTEPGIPVRRPLSYTDTSVVEMVPDDDVRIDAEIPAVRMRIDKPENAKRNAPCRRHTSVTENSVFEVDPENVAILDDVFQNDEQIVTKL</sequence>
<feature type="compositionally biased region" description="Low complexity" evidence="4">
    <location>
        <begin position="692"/>
        <end position="701"/>
    </location>
</feature>
<dbReference type="AlphaFoldDB" id="A0AAD9NGL5"/>
<evidence type="ECO:0000256" key="4">
    <source>
        <dbReference type="SAM" id="MobiDB-lite"/>
    </source>
</evidence>
<dbReference type="SMART" id="SM00280">
    <property type="entry name" value="KAZAL"/>
    <property type="match status" value="2"/>
</dbReference>
<dbReference type="GO" id="GO:0030154">
    <property type="term" value="P:cell differentiation"/>
    <property type="evidence" value="ECO:0007669"/>
    <property type="project" value="TreeGrafter"/>
</dbReference>
<reference evidence="7" key="1">
    <citation type="journal article" date="2023" name="Mol. Biol. Evol.">
        <title>Third-Generation Sequencing Reveals the Adaptive Role of the Epigenome in Three Deep-Sea Polychaetes.</title>
        <authorList>
            <person name="Perez M."/>
            <person name="Aroh O."/>
            <person name="Sun Y."/>
            <person name="Lan Y."/>
            <person name="Juniper S.K."/>
            <person name="Young C.R."/>
            <person name="Angers B."/>
            <person name="Qian P.Y."/>
        </authorList>
    </citation>
    <scope>NUCLEOTIDE SEQUENCE</scope>
    <source>
        <strain evidence="7">P08H-3</strain>
    </source>
</reference>
<dbReference type="Pfam" id="PF07648">
    <property type="entry name" value="Kazal_2"/>
    <property type="match status" value="1"/>
</dbReference>
<keyword evidence="8" id="KW-1185">Reference proteome</keyword>
<comment type="caution">
    <text evidence="7">The sequence shown here is derived from an EMBL/GenBank/DDBJ whole genome shotgun (WGS) entry which is preliminary data.</text>
</comment>
<evidence type="ECO:0000259" key="6">
    <source>
        <dbReference type="PROSITE" id="PS51465"/>
    </source>
</evidence>
<feature type="region of interest" description="Disordered" evidence="4">
    <location>
        <begin position="132"/>
        <end position="174"/>
    </location>
</feature>
<feature type="transmembrane region" description="Helical" evidence="5">
    <location>
        <begin position="626"/>
        <end position="648"/>
    </location>
</feature>
<feature type="region of interest" description="Disordered" evidence="4">
    <location>
        <begin position="664"/>
        <end position="725"/>
    </location>
</feature>
<dbReference type="GO" id="GO:0004867">
    <property type="term" value="F:serine-type endopeptidase inhibitor activity"/>
    <property type="evidence" value="ECO:0007669"/>
    <property type="project" value="UniProtKB-KW"/>
</dbReference>
<evidence type="ECO:0000313" key="8">
    <source>
        <dbReference type="Proteomes" id="UP001208570"/>
    </source>
</evidence>
<dbReference type="InterPro" id="IPR002350">
    <property type="entry name" value="Kazal_dom"/>
</dbReference>
<evidence type="ECO:0000313" key="7">
    <source>
        <dbReference type="EMBL" id="KAK2167858.1"/>
    </source>
</evidence>
<accession>A0AAD9NGL5</accession>
<dbReference type="Gene3D" id="3.30.60.30">
    <property type="match status" value="2"/>
</dbReference>
<feature type="compositionally biased region" description="Basic and acidic residues" evidence="4">
    <location>
        <begin position="249"/>
        <end position="266"/>
    </location>
</feature>
<organism evidence="7 8">
    <name type="scientific">Paralvinella palmiformis</name>
    <dbReference type="NCBI Taxonomy" id="53620"/>
    <lineage>
        <taxon>Eukaryota</taxon>
        <taxon>Metazoa</taxon>
        <taxon>Spiralia</taxon>
        <taxon>Lophotrochozoa</taxon>
        <taxon>Annelida</taxon>
        <taxon>Polychaeta</taxon>
        <taxon>Sedentaria</taxon>
        <taxon>Canalipalpata</taxon>
        <taxon>Terebellida</taxon>
        <taxon>Terebelliformia</taxon>
        <taxon>Alvinellidae</taxon>
        <taxon>Paralvinella</taxon>
    </lineage>
</organism>
<evidence type="ECO:0000256" key="5">
    <source>
        <dbReference type="SAM" id="Phobius"/>
    </source>
</evidence>
<keyword evidence="5" id="KW-1133">Transmembrane helix</keyword>
<name>A0AAD9NGL5_9ANNE</name>
<dbReference type="PANTHER" id="PTHR10913:SF45">
    <property type="entry name" value="FOLLISTATIN, ISOFORM A-RELATED"/>
    <property type="match status" value="1"/>
</dbReference>
<protein>
    <recommendedName>
        <fullName evidence="6">Kazal-like domain-containing protein</fullName>
    </recommendedName>
</protein>
<gene>
    <name evidence="7" type="ORF">LSH36_23g08089</name>
</gene>
<dbReference type="Pfam" id="PF00050">
    <property type="entry name" value="Kazal_1"/>
    <property type="match status" value="1"/>
</dbReference>
<feature type="region of interest" description="Disordered" evidence="4">
    <location>
        <begin position="249"/>
        <end position="276"/>
    </location>
</feature>
<keyword evidence="3" id="KW-1015">Disulfide bond</keyword>
<evidence type="ECO:0000256" key="3">
    <source>
        <dbReference type="ARBA" id="ARBA00023157"/>
    </source>
</evidence>
<dbReference type="SUPFAM" id="SSF100895">
    <property type="entry name" value="Kazal-type serine protease inhibitors"/>
    <property type="match status" value="2"/>
</dbReference>
<dbReference type="PROSITE" id="PS51465">
    <property type="entry name" value="KAZAL_2"/>
    <property type="match status" value="2"/>
</dbReference>
<evidence type="ECO:0000256" key="2">
    <source>
        <dbReference type="ARBA" id="ARBA00022900"/>
    </source>
</evidence>
<evidence type="ECO:0000256" key="1">
    <source>
        <dbReference type="ARBA" id="ARBA00022690"/>
    </source>
</evidence>
<dbReference type="PANTHER" id="PTHR10913">
    <property type="entry name" value="FOLLISTATIN-RELATED"/>
    <property type="match status" value="1"/>
</dbReference>
<keyword evidence="2" id="KW-0722">Serine protease inhibitor</keyword>
<dbReference type="GO" id="GO:0005576">
    <property type="term" value="C:extracellular region"/>
    <property type="evidence" value="ECO:0007669"/>
    <property type="project" value="TreeGrafter"/>
</dbReference>
<dbReference type="InterPro" id="IPR050653">
    <property type="entry name" value="Prot_Inhib_GrowthFact_Antg"/>
</dbReference>
<feature type="domain" description="Kazal-like" evidence="6">
    <location>
        <begin position="553"/>
        <end position="605"/>
    </location>
</feature>